<protein>
    <submittedName>
        <fullName evidence="2">Uncharacterized protein</fullName>
    </submittedName>
</protein>
<feature type="coiled-coil region" evidence="1">
    <location>
        <begin position="19"/>
        <end position="53"/>
    </location>
</feature>
<keyword evidence="3" id="KW-1185">Reference proteome</keyword>
<name>A0A7J9NAK1_GOSSC</name>
<sequence>MEEEKMNLRLDIDVQKLETKKLRKGKNKVEEELDSLKKDYKRLQLSMKTAELEKTSERLRAEI</sequence>
<keyword evidence="1" id="KW-0175">Coiled coil</keyword>
<reference evidence="2 3" key="1">
    <citation type="journal article" date="2019" name="Genome Biol. Evol.">
        <title>Insights into the evolution of the New World diploid cottons (Gossypium, subgenus Houzingenia) based on genome sequencing.</title>
        <authorList>
            <person name="Grover C.E."/>
            <person name="Arick M.A. 2nd"/>
            <person name="Thrash A."/>
            <person name="Conover J.L."/>
            <person name="Sanders W.S."/>
            <person name="Peterson D.G."/>
            <person name="Frelichowski J.E."/>
            <person name="Scheffler J.A."/>
            <person name="Scheffler B.E."/>
            <person name="Wendel J.F."/>
        </authorList>
    </citation>
    <scope>NUCLEOTIDE SEQUENCE [LARGE SCALE GENOMIC DNA]</scope>
    <source>
        <strain evidence="2">1</strain>
        <tissue evidence="2">Leaf</tissue>
    </source>
</reference>
<gene>
    <name evidence="2" type="ORF">Goshw_011191</name>
</gene>
<proteinExistence type="predicted"/>
<dbReference type="EMBL" id="JABFAF010277308">
    <property type="protein sequence ID" value="MBA0880355.1"/>
    <property type="molecule type" value="Genomic_DNA"/>
</dbReference>
<evidence type="ECO:0000313" key="2">
    <source>
        <dbReference type="EMBL" id="MBA0880355.1"/>
    </source>
</evidence>
<evidence type="ECO:0000313" key="3">
    <source>
        <dbReference type="Proteomes" id="UP000593576"/>
    </source>
</evidence>
<dbReference type="AlphaFoldDB" id="A0A7J9NAK1"/>
<organism evidence="2 3">
    <name type="scientific">Gossypium schwendimanii</name>
    <name type="common">Cotton</name>
    <dbReference type="NCBI Taxonomy" id="34291"/>
    <lineage>
        <taxon>Eukaryota</taxon>
        <taxon>Viridiplantae</taxon>
        <taxon>Streptophyta</taxon>
        <taxon>Embryophyta</taxon>
        <taxon>Tracheophyta</taxon>
        <taxon>Spermatophyta</taxon>
        <taxon>Magnoliopsida</taxon>
        <taxon>eudicotyledons</taxon>
        <taxon>Gunneridae</taxon>
        <taxon>Pentapetalae</taxon>
        <taxon>rosids</taxon>
        <taxon>malvids</taxon>
        <taxon>Malvales</taxon>
        <taxon>Malvaceae</taxon>
        <taxon>Malvoideae</taxon>
        <taxon>Gossypium</taxon>
    </lineage>
</organism>
<evidence type="ECO:0000256" key="1">
    <source>
        <dbReference type="SAM" id="Coils"/>
    </source>
</evidence>
<accession>A0A7J9NAK1</accession>
<comment type="caution">
    <text evidence="2">The sequence shown here is derived from an EMBL/GenBank/DDBJ whole genome shotgun (WGS) entry which is preliminary data.</text>
</comment>
<dbReference type="Proteomes" id="UP000593576">
    <property type="component" value="Unassembled WGS sequence"/>
</dbReference>